<feature type="domain" description="Peptidase M6-like" evidence="2">
    <location>
        <begin position="122"/>
        <end position="330"/>
    </location>
</feature>
<dbReference type="AlphaFoldDB" id="A0A9D1E0E0"/>
<dbReference type="GO" id="GO:0008237">
    <property type="term" value="F:metallopeptidase activity"/>
    <property type="evidence" value="ECO:0007669"/>
    <property type="project" value="UniProtKB-KW"/>
</dbReference>
<keyword evidence="3" id="KW-0645">Protease</keyword>
<proteinExistence type="predicted"/>
<dbReference type="PANTHER" id="PTHR41775">
    <property type="entry name" value="SECRETED PROTEIN-RELATED"/>
    <property type="match status" value="1"/>
</dbReference>
<gene>
    <name evidence="3" type="ORF">IAC94_02550</name>
</gene>
<feature type="signal peptide" evidence="1">
    <location>
        <begin position="1"/>
        <end position="19"/>
    </location>
</feature>
<keyword evidence="3" id="KW-0482">Metalloprotease</keyword>
<comment type="caution">
    <text evidence="3">The sequence shown here is derived from an EMBL/GenBank/DDBJ whole genome shotgun (WGS) entry which is preliminary data.</text>
</comment>
<protein>
    <submittedName>
        <fullName evidence="3">M6 family metalloprotease domain-containing protein</fullName>
    </submittedName>
</protein>
<dbReference type="InterPro" id="IPR008757">
    <property type="entry name" value="Peptidase_M6-like_domain"/>
</dbReference>
<dbReference type="Pfam" id="PF05547">
    <property type="entry name" value="Peptidase_M6"/>
    <property type="match status" value="1"/>
</dbReference>
<keyword evidence="3" id="KW-0378">Hydrolase</keyword>
<feature type="chain" id="PRO_5039066856" evidence="1">
    <location>
        <begin position="20"/>
        <end position="681"/>
    </location>
</feature>
<dbReference type="SUPFAM" id="SSF55486">
    <property type="entry name" value="Metalloproteases ('zincins'), catalytic domain"/>
    <property type="match status" value="1"/>
</dbReference>
<dbReference type="InterPro" id="IPR036116">
    <property type="entry name" value="FN3_sf"/>
</dbReference>
<dbReference type="GO" id="GO:0006508">
    <property type="term" value="P:proteolysis"/>
    <property type="evidence" value="ECO:0007669"/>
    <property type="project" value="InterPro"/>
</dbReference>
<name>A0A9D1E0E0_9BACT</name>
<dbReference type="PANTHER" id="PTHR41775:SF1">
    <property type="entry name" value="PEPTIDASE M6-LIKE DOMAIN-CONTAINING PROTEIN"/>
    <property type="match status" value="1"/>
</dbReference>
<dbReference type="NCBIfam" id="TIGR03296">
    <property type="entry name" value="M6dom_TIGR03296"/>
    <property type="match status" value="1"/>
</dbReference>
<organism evidence="3 4">
    <name type="scientific">Candidatus Coprenecus avistercoris</name>
    <dbReference type="NCBI Taxonomy" id="2840730"/>
    <lineage>
        <taxon>Bacteria</taxon>
        <taxon>Pseudomonadati</taxon>
        <taxon>Bacteroidota</taxon>
        <taxon>Bacteroidia</taxon>
        <taxon>Bacteroidales</taxon>
        <taxon>Rikenellaceae</taxon>
        <taxon>Rikenellaceae incertae sedis</taxon>
        <taxon>Candidatus Coprenecus</taxon>
    </lineage>
</organism>
<evidence type="ECO:0000259" key="2">
    <source>
        <dbReference type="Pfam" id="PF05547"/>
    </source>
</evidence>
<reference evidence="3" key="1">
    <citation type="submission" date="2020-10" db="EMBL/GenBank/DDBJ databases">
        <authorList>
            <person name="Gilroy R."/>
        </authorList>
    </citation>
    <scope>NUCLEOTIDE SEQUENCE</scope>
    <source>
        <strain evidence="3">ChiHjej13B12-12457</strain>
    </source>
</reference>
<reference evidence="3" key="2">
    <citation type="journal article" date="2021" name="PeerJ">
        <title>Extensive microbial diversity within the chicken gut microbiome revealed by metagenomics and culture.</title>
        <authorList>
            <person name="Gilroy R."/>
            <person name="Ravi A."/>
            <person name="Getino M."/>
            <person name="Pursley I."/>
            <person name="Horton D.L."/>
            <person name="Alikhan N.F."/>
            <person name="Baker D."/>
            <person name="Gharbi K."/>
            <person name="Hall N."/>
            <person name="Watson M."/>
            <person name="Adriaenssens E.M."/>
            <person name="Foster-Nyarko E."/>
            <person name="Jarju S."/>
            <person name="Secka A."/>
            <person name="Antonio M."/>
            <person name="Oren A."/>
            <person name="Chaudhuri R.R."/>
            <person name="La Ragione R."/>
            <person name="Hildebrand F."/>
            <person name="Pallen M.J."/>
        </authorList>
    </citation>
    <scope>NUCLEOTIDE SEQUENCE</scope>
    <source>
        <strain evidence="3">ChiHjej13B12-12457</strain>
    </source>
</reference>
<dbReference type="SUPFAM" id="SSF49265">
    <property type="entry name" value="Fibronectin type III"/>
    <property type="match status" value="1"/>
</dbReference>
<dbReference type="EMBL" id="DVHI01000032">
    <property type="protein sequence ID" value="HIR62390.1"/>
    <property type="molecule type" value="Genomic_DNA"/>
</dbReference>
<evidence type="ECO:0000313" key="3">
    <source>
        <dbReference type="EMBL" id="HIR62390.1"/>
    </source>
</evidence>
<evidence type="ECO:0000313" key="4">
    <source>
        <dbReference type="Proteomes" id="UP000886744"/>
    </source>
</evidence>
<dbReference type="Proteomes" id="UP000886744">
    <property type="component" value="Unassembled WGS sequence"/>
</dbReference>
<sequence>MRSICLIFFLLLTASTALAVKAPPAPITVRQPDGKVITLYISGDEFARRIVAADGRTMEKGRDGFFRPAQERRPGPVVLRRQSSLSKPALKSASAASLPTDIRALVIPVSFEGTDFSVEDPATHFYEMLNSPGYSANGGTGSAKDYFEANMPGHTFTFDVSQPVRLSRPYSYYGENDISTPHVINYDMHLNDLIQEACTLAAASVDFQSYDTNGDGQVDYLFLFFAGYNEAESGDNDAIWPQSGNLSSEGIRINGVRIGLFGCSSELSGSDLGIEGGGIPSGIGTFCHEFGHYLGLVDLYDTDYGNGGMSSCLWGRLSLMDEGSYNNSGRTPPYFCAIDREQAGVISYRDAEAGTDISLSPTCLSGEVIRISTATPGEYYLLEYRTQNGWDAYIEGQGMAVYHVDRSDNVAGDITASVRWTTNLVNAYAMHQCADLVEAYPQASHISQIFFPGQAGITEFSAAGSPALIAWDGTPAGIKLTGISDNGETLTFRIEEDNTEVLLSPFSCHIEAWQNRALLEWRCGRPGTYTWALEWMPEESTQEPIRDTAYSQSYTFKGLSPNTDYVCSLHHVGSHSNGDTVTLRFTTDALSSPYPYVQLRRRYFPGDTVRMIINNITEPVSSVKWHIDGSLINSDIYVFRQEGTYRMEVTLEYSSDGSTETISRTVTVSEAINEKEDEQNR</sequence>
<dbReference type="InterPro" id="IPR013783">
    <property type="entry name" value="Ig-like_fold"/>
</dbReference>
<keyword evidence="1" id="KW-0732">Signal</keyword>
<dbReference type="Gene3D" id="2.60.40.10">
    <property type="entry name" value="Immunoglobulins"/>
    <property type="match status" value="1"/>
</dbReference>
<evidence type="ECO:0000256" key="1">
    <source>
        <dbReference type="SAM" id="SignalP"/>
    </source>
</evidence>
<accession>A0A9D1E0E0</accession>